<accession>A0ACB7XAH6</accession>
<evidence type="ECO:0000313" key="2">
    <source>
        <dbReference type="Proteomes" id="UP000828048"/>
    </source>
</evidence>
<sequence>MDDIANRASSDNSEKKFATKEASYSPLESVYGLAQCTPDLSNAQCKACLQKCRLMLSNCCNAKQGARILSESCNVRYNNTLFYDASFGAAPRVGDDMSTVKSLQYDLGTVQAATNNFSDDNIIGKGGFGQVYKILESLGSLELIKLMELQVKSLEHKCVTESRGGFGYGYELNWNEKCEEDGKECGDDAQGFWNHFDRETEKGTRTDKSKQWHENLEVSKPKKLVILLESSGLAAMGSAANTGYKTNLTILLGSLPSKAALNSFYNGTFNGIFSFYLCRGDGTSDLCQNCVKNASQEIQNLCPSNNQAIIWYAQCMLSYNNSNFFGLEQTYPRIALFNRNSTSPDDTAVALSFMYTLVSKAPFTDMMFSVGESGVGGGGSQPRYGLAQCRRDISSGACSDCLGQLMGAIDQCCQGKRGWRVLAPSCYLRYEEYLFFAPQLLPPPTASNAPLPAPSNRNGGKKTVVIALGVVSAATTVVLTLLGFYCYRRRSRKGRYNHKINIDKRRTRTHPLKENIDAEEQEDGREMHYFNLKTINVATNGFSDGNKLGQGGFGPVYKAWRLWDGGKPQELIDRNLIRNCPVNEVSRWIHIGLLCVQENPGVRPSMSQVVLMLGGQSTDLPMPSEPPLSYGSYTSSDQSLSDEVLTGSDETTPSSSVS</sequence>
<reference evidence="1 2" key="1">
    <citation type="journal article" date="2021" name="Hortic Res">
        <title>High-quality reference genome and annotation aids understanding of berry development for evergreen blueberry (Vaccinium darrowii).</title>
        <authorList>
            <person name="Yu J."/>
            <person name="Hulse-Kemp A.M."/>
            <person name="Babiker E."/>
            <person name="Staton M."/>
        </authorList>
    </citation>
    <scope>NUCLEOTIDE SEQUENCE [LARGE SCALE GENOMIC DNA]</scope>
    <source>
        <strain evidence="2">cv. NJ 8807/NJ 8810</strain>
        <tissue evidence="1">Young leaf</tissue>
    </source>
</reference>
<name>A0ACB7XAH6_9ERIC</name>
<dbReference type="EMBL" id="CM037156">
    <property type="protein sequence ID" value="KAH7837724.1"/>
    <property type="molecule type" value="Genomic_DNA"/>
</dbReference>
<evidence type="ECO:0000313" key="1">
    <source>
        <dbReference type="EMBL" id="KAH7837724.1"/>
    </source>
</evidence>
<gene>
    <name evidence="1" type="ORF">Vadar_017248</name>
</gene>
<organism evidence="1 2">
    <name type="scientific">Vaccinium darrowii</name>
    <dbReference type="NCBI Taxonomy" id="229202"/>
    <lineage>
        <taxon>Eukaryota</taxon>
        <taxon>Viridiplantae</taxon>
        <taxon>Streptophyta</taxon>
        <taxon>Embryophyta</taxon>
        <taxon>Tracheophyta</taxon>
        <taxon>Spermatophyta</taxon>
        <taxon>Magnoliopsida</taxon>
        <taxon>eudicotyledons</taxon>
        <taxon>Gunneridae</taxon>
        <taxon>Pentapetalae</taxon>
        <taxon>asterids</taxon>
        <taxon>Ericales</taxon>
        <taxon>Ericaceae</taxon>
        <taxon>Vaccinioideae</taxon>
        <taxon>Vaccinieae</taxon>
        <taxon>Vaccinium</taxon>
    </lineage>
</organism>
<comment type="caution">
    <text evidence="1">The sequence shown here is derived from an EMBL/GenBank/DDBJ whole genome shotgun (WGS) entry which is preliminary data.</text>
</comment>
<protein>
    <submittedName>
        <fullName evidence="1">Uncharacterized protein</fullName>
    </submittedName>
</protein>
<keyword evidence="2" id="KW-1185">Reference proteome</keyword>
<proteinExistence type="predicted"/>
<dbReference type="Proteomes" id="UP000828048">
    <property type="component" value="Chromosome 6"/>
</dbReference>